<organism evidence="2 3">
    <name type="scientific">Oryza sativa subsp. japonica</name>
    <name type="common">Rice</name>
    <dbReference type="NCBI Taxonomy" id="39947"/>
    <lineage>
        <taxon>Eukaryota</taxon>
        <taxon>Viridiplantae</taxon>
        <taxon>Streptophyta</taxon>
        <taxon>Embryophyta</taxon>
        <taxon>Tracheophyta</taxon>
        <taxon>Spermatophyta</taxon>
        <taxon>Magnoliopsida</taxon>
        <taxon>Liliopsida</taxon>
        <taxon>Poales</taxon>
        <taxon>Poaceae</taxon>
        <taxon>BOP clade</taxon>
        <taxon>Oryzoideae</taxon>
        <taxon>Oryzeae</taxon>
        <taxon>Oryzinae</taxon>
        <taxon>Oryza</taxon>
        <taxon>Oryza sativa</taxon>
    </lineage>
</organism>
<dbReference type="AlphaFoldDB" id="Q6Z5Q3"/>
<accession>Q6Z5Q3</accession>
<evidence type="ECO:0000313" key="2">
    <source>
        <dbReference type="EMBL" id="BAC83738.1"/>
    </source>
</evidence>
<sequence length="277" mass="29667">MRTPHVNLMDHEPPPRLPSLSTAATNSSRRLPLLWSSPTCAATSIGFARPDLPEAVVGIATPSRSLSTPSPPLQTIGASSSLSTRGNLPSTRFQPCRSSPSIAAFARRRYPRDRRSEVKTVRPSVAASPRRNATVTVDTATPPPQSRRRPSPIVVRGRADLGEGVSSSSPRWCSRIARPSFLGARLRSGEKSVGVTGESMPLVFEGVIMIQEWCTVWYTSGQSKTIRIAMPTVMGGGTNATTTENDGRTTTGTGEEAMRAVGSSCTNARTVRNTPLR</sequence>
<reference evidence="3" key="2">
    <citation type="journal article" date="2008" name="Nucleic Acids Res.">
        <title>The rice annotation project database (RAP-DB): 2008 update.</title>
        <authorList>
            <consortium name="The rice annotation project (RAP)"/>
        </authorList>
    </citation>
    <scope>GENOME REANNOTATION</scope>
    <source>
        <strain evidence="3">cv. Nipponbare</strain>
    </source>
</reference>
<evidence type="ECO:0000256" key="1">
    <source>
        <dbReference type="SAM" id="MobiDB-lite"/>
    </source>
</evidence>
<dbReference type="Proteomes" id="UP000000763">
    <property type="component" value="Chromosome 7"/>
</dbReference>
<proteinExistence type="predicted"/>
<feature type="region of interest" description="Disordered" evidence="1">
    <location>
        <begin position="63"/>
        <end position="154"/>
    </location>
</feature>
<feature type="compositionally biased region" description="Polar residues" evidence="1">
    <location>
        <begin position="76"/>
        <end position="101"/>
    </location>
</feature>
<dbReference type="EMBL" id="AP005104">
    <property type="protein sequence ID" value="BAC83738.1"/>
    <property type="molecule type" value="Genomic_DNA"/>
</dbReference>
<protein>
    <submittedName>
        <fullName evidence="2">Uncharacterized protein</fullName>
    </submittedName>
</protein>
<reference evidence="3" key="1">
    <citation type="journal article" date="2005" name="Nature">
        <title>The map-based sequence of the rice genome.</title>
        <authorList>
            <consortium name="International rice genome sequencing project (IRGSP)"/>
            <person name="Matsumoto T."/>
            <person name="Wu J."/>
            <person name="Kanamori H."/>
            <person name="Katayose Y."/>
            <person name="Fujisawa M."/>
            <person name="Namiki N."/>
            <person name="Mizuno H."/>
            <person name="Yamamoto K."/>
            <person name="Antonio B.A."/>
            <person name="Baba T."/>
            <person name="Sakata K."/>
            <person name="Nagamura Y."/>
            <person name="Aoki H."/>
            <person name="Arikawa K."/>
            <person name="Arita K."/>
            <person name="Bito T."/>
            <person name="Chiden Y."/>
            <person name="Fujitsuka N."/>
            <person name="Fukunaka R."/>
            <person name="Hamada M."/>
            <person name="Harada C."/>
            <person name="Hayashi A."/>
            <person name="Hijishita S."/>
            <person name="Honda M."/>
            <person name="Hosokawa S."/>
            <person name="Ichikawa Y."/>
            <person name="Idonuma A."/>
            <person name="Iijima M."/>
            <person name="Ikeda M."/>
            <person name="Ikeno M."/>
            <person name="Ito K."/>
            <person name="Ito S."/>
            <person name="Ito T."/>
            <person name="Ito Y."/>
            <person name="Ito Y."/>
            <person name="Iwabuchi A."/>
            <person name="Kamiya K."/>
            <person name="Karasawa W."/>
            <person name="Kurita K."/>
            <person name="Katagiri S."/>
            <person name="Kikuta A."/>
            <person name="Kobayashi H."/>
            <person name="Kobayashi N."/>
            <person name="Machita K."/>
            <person name="Maehara T."/>
            <person name="Masukawa M."/>
            <person name="Mizubayashi T."/>
            <person name="Mukai Y."/>
            <person name="Nagasaki H."/>
            <person name="Nagata Y."/>
            <person name="Naito S."/>
            <person name="Nakashima M."/>
            <person name="Nakama Y."/>
            <person name="Nakamichi Y."/>
            <person name="Nakamura M."/>
            <person name="Meguro A."/>
            <person name="Negishi M."/>
            <person name="Ohta I."/>
            <person name="Ohta T."/>
            <person name="Okamoto M."/>
            <person name="Ono N."/>
            <person name="Saji S."/>
            <person name="Sakaguchi M."/>
            <person name="Sakai K."/>
            <person name="Shibata M."/>
            <person name="Shimokawa T."/>
            <person name="Song J."/>
            <person name="Takazaki Y."/>
            <person name="Terasawa K."/>
            <person name="Tsugane M."/>
            <person name="Tsuji K."/>
            <person name="Ueda S."/>
            <person name="Waki K."/>
            <person name="Yamagata H."/>
            <person name="Yamamoto M."/>
            <person name="Yamamoto S."/>
            <person name="Yamane H."/>
            <person name="Yoshiki S."/>
            <person name="Yoshihara R."/>
            <person name="Yukawa K."/>
            <person name="Zhong H."/>
            <person name="Yano M."/>
            <person name="Yuan Q."/>
            <person name="Ouyang S."/>
            <person name="Liu J."/>
            <person name="Jones K.M."/>
            <person name="Gansberger K."/>
            <person name="Moffat K."/>
            <person name="Hill J."/>
            <person name="Bera J."/>
            <person name="Fadrosh D."/>
            <person name="Jin S."/>
            <person name="Johri S."/>
            <person name="Kim M."/>
            <person name="Overton L."/>
            <person name="Reardon M."/>
            <person name="Tsitrin T."/>
            <person name="Vuong H."/>
            <person name="Weaver B."/>
            <person name="Ciecko A."/>
            <person name="Tallon L."/>
            <person name="Jackson J."/>
            <person name="Pai G."/>
            <person name="Aken S.V."/>
            <person name="Utterback T."/>
            <person name="Reidmuller S."/>
            <person name="Feldblyum T."/>
            <person name="Hsiao J."/>
            <person name="Zismann V."/>
            <person name="Iobst S."/>
            <person name="de Vazeille A.R."/>
            <person name="Buell C.R."/>
            <person name="Ying K."/>
            <person name="Li Y."/>
            <person name="Lu T."/>
            <person name="Huang Y."/>
            <person name="Zhao Q."/>
            <person name="Feng Q."/>
            <person name="Zhang L."/>
            <person name="Zhu J."/>
            <person name="Weng Q."/>
            <person name="Mu J."/>
            <person name="Lu Y."/>
            <person name="Fan D."/>
            <person name="Liu Y."/>
            <person name="Guan J."/>
            <person name="Zhang Y."/>
            <person name="Yu S."/>
            <person name="Liu X."/>
            <person name="Zhang Y."/>
            <person name="Hong G."/>
            <person name="Han B."/>
            <person name="Choisne N."/>
            <person name="Demange N."/>
            <person name="Orjeda G."/>
            <person name="Samain S."/>
            <person name="Cattolico L."/>
            <person name="Pelletier E."/>
            <person name="Couloux A."/>
            <person name="Segurens B."/>
            <person name="Wincker P."/>
            <person name="D'Hont A."/>
            <person name="Scarpelli C."/>
            <person name="Weissenbach J."/>
            <person name="Salanoubat M."/>
            <person name="Quetier F."/>
            <person name="Yu Y."/>
            <person name="Kim H.R."/>
            <person name="Rambo T."/>
            <person name="Currie J."/>
            <person name="Collura K."/>
            <person name="Luo M."/>
            <person name="Yang T."/>
            <person name="Ammiraju J.S.S."/>
            <person name="Engler F."/>
            <person name="Soderlund C."/>
            <person name="Wing R.A."/>
            <person name="Palmer L.E."/>
            <person name="de la Bastide M."/>
            <person name="Spiegel L."/>
            <person name="Nascimento L."/>
            <person name="Zutavern T."/>
            <person name="O'Shaughnessy A."/>
            <person name="Dike S."/>
            <person name="Dedhia N."/>
            <person name="Preston R."/>
            <person name="Balija V."/>
            <person name="McCombie W.R."/>
            <person name="Chow T."/>
            <person name="Chen H."/>
            <person name="Chung M."/>
            <person name="Chen C."/>
            <person name="Shaw J."/>
            <person name="Wu H."/>
            <person name="Hsiao K."/>
            <person name="Chao Y."/>
            <person name="Chu M."/>
            <person name="Cheng C."/>
            <person name="Hour A."/>
            <person name="Lee P."/>
            <person name="Lin S."/>
            <person name="Lin Y."/>
            <person name="Liou J."/>
            <person name="Liu S."/>
            <person name="Hsing Y."/>
            <person name="Raghuvanshi S."/>
            <person name="Mohanty A."/>
            <person name="Bharti A.K."/>
            <person name="Gaur A."/>
            <person name="Gupta V."/>
            <person name="Kumar D."/>
            <person name="Ravi V."/>
            <person name="Vij S."/>
            <person name="Kapur A."/>
            <person name="Khurana P."/>
            <person name="Khurana P."/>
            <person name="Khurana J.P."/>
            <person name="Tyagi A.K."/>
            <person name="Gaikwad K."/>
            <person name="Singh A."/>
            <person name="Dalal V."/>
            <person name="Srivastava S."/>
            <person name="Dixit A."/>
            <person name="Pal A.K."/>
            <person name="Ghazi I.A."/>
            <person name="Yadav M."/>
            <person name="Pandit A."/>
            <person name="Bhargava A."/>
            <person name="Sureshbabu K."/>
            <person name="Batra K."/>
            <person name="Sharma T.R."/>
            <person name="Mohapatra T."/>
            <person name="Singh N.K."/>
            <person name="Messing J."/>
            <person name="Nelson A.B."/>
            <person name="Fuks G."/>
            <person name="Kavchok S."/>
            <person name="Keizer G."/>
            <person name="Linton E."/>
            <person name="Llaca V."/>
            <person name="Song R."/>
            <person name="Tanyolac B."/>
            <person name="Young S."/>
            <person name="Ho-Il K."/>
            <person name="Hahn J.H."/>
            <person name="Sangsakoo G."/>
            <person name="Vanavichit A."/>
            <person name="de Mattos Luiz.A.T."/>
            <person name="Zimmer P.D."/>
            <person name="Malone G."/>
            <person name="Dellagostin O."/>
            <person name="de Oliveira A.C."/>
            <person name="Bevan M."/>
            <person name="Bancroft I."/>
            <person name="Minx P."/>
            <person name="Cordum H."/>
            <person name="Wilson R."/>
            <person name="Cheng Z."/>
            <person name="Jin W."/>
            <person name="Jiang J."/>
            <person name="Leong S.A."/>
            <person name="Iwama H."/>
            <person name="Gojobori T."/>
            <person name="Itoh T."/>
            <person name="Niimura Y."/>
            <person name="Fujii Y."/>
            <person name="Habara T."/>
            <person name="Sakai H."/>
            <person name="Sato Y."/>
            <person name="Wilson G."/>
            <person name="Kumar K."/>
            <person name="McCouch S."/>
            <person name="Juretic N."/>
            <person name="Hoen D."/>
            <person name="Wright S."/>
            <person name="Bruskiewich R."/>
            <person name="Bureau T."/>
            <person name="Miyao A."/>
            <person name="Hirochika H."/>
            <person name="Nishikawa T."/>
            <person name="Kadowaki K."/>
            <person name="Sugiura M."/>
            <person name="Burr B."/>
            <person name="Sasaki T."/>
        </authorList>
    </citation>
    <scope>NUCLEOTIDE SEQUENCE [LARGE SCALE GENOMIC DNA]</scope>
    <source>
        <strain evidence="3">cv. Nipponbare</strain>
    </source>
</reference>
<gene>
    <name evidence="2" type="primary">OSJNBa0042E08.24</name>
</gene>
<evidence type="ECO:0000313" key="3">
    <source>
        <dbReference type="Proteomes" id="UP000000763"/>
    </source>
</evidence>
<name>Q6Z5Q3_ORYSJ</name>